<dbReference type="InterPro" id="IPR014627">
    <property type="entry name" value="UCP036888_HDGYP-like"/>
</dbReference>
<reference evidence="2" key="1">
    <citation type="submission" date="2022-07" db="EMBL/GenBank/DDBJ databases">
        <title>Alkalimarinus sp. nov., isolated from gut of a Alitta virens.</title>
        <authorList>
            <person name="Yang A.I."/>
            <person name="Shin N.-R."/>
        </authorList>
    </citation>
    <scope>NUCLEOTIDE SEQUENCE</scope>
    <source>
        <strain evidence="2">FA028</strain>
    </source>
</reference>
<protein>
    <submittedName>
        <fullName evidence="2">HDOD domain-containing protein</fullName>
    </submittedName>
</protein>
<dbReference type="PANTHER" id="PTHR33525:SF3">
    <property type="entry name" value="RIBONUCLEASE Y"/>
    <property type="match status" value="1"/>
</dbReference>
<evidence type="ECO:0000313" key="2">
    <source>
        <dbReference type="EMBL" id="UZW75557.1"/>
    </source>
</evidence>
<name>A0A9E8HK07_9ALTE</name>
<keyword evidence="3" id="KW-1185">Reference proteome</keyword>
<dbReference type="SUPFAM" id="SSF109604">
    <property type="entry name" value="HD-domain/PDEase-like"/>
    <property type="match status" value="1"/>
</dbReference>
<organism evidence="2 3">
    <name type="scientific">Alkalimarinus sediminis</name>
    <dbReference type="NCBI Taxonomy" id="1632866"/>
    <lineage>
        <taxon>Bacteria</taxon>
        <taxon>Pseudomonadati</taxon>
        <taxon>Pseudomonadota</taxon>
        <taxon>Gammaproteobacteria</taxon>
        <taxon>Alteromonadales</taxon>
        <taxon>Alteromonadaceae</taxon>
        <taxon>Alkalimarinus</taxon>
    </lineage>
</organism>
<dbReference type="PROSITE" id="PS51833">
    <property type="entry name" value="HDOD"/>
    <property type="match status" value="1"/>
</dbReference>
<dbReference type="PIRSF" id="PIRSF036888">
    <property type="entry name" value="HDGYPm_UCP036888"/>
    <property type="match status" value="1"/>
</dbReference>
<accession>A0A9E8HK07</accession>
<dbReference type="AlphaFoldDB" id="A0A9E8HK07"/>
<feature type="domain" description="HDOD" evidence="1">
    <location>
        <begin position="191"/>
        <end position="400"/>
    </location>
</feature>
<proteinExistence type="predicted"/>
<dbReference type="InterPro" id="IPR007214">
    <property type="entry name" value="YbaK/aa-tRNA-synth-assoc-dom"/>
</dbReference>
<dbReference type="SUPFAM" id="SSF55826">
    <property type="entry name" value="YbaK/ProRS associated domain"/>
    <property type="match status" value="1"/>
</dbReference>
<dbReference type="KEGG" id="asem:NNL22_02895"/>
<dbReference type="Pfam" id="PF04073">
    <property type="entry name" value="tRNA_edit"/>
    <property type="match status" value="1"/>
</dbReference>
<dbReference type="Pfam" id="PF08668">
    <property type="entry name" value="HDOD"/>
    <property type="match status" value="1"/>
</dbReference>
<gene>
    <name evidence="2" type="ORF">NNL22_02895</name>
</gene>
<dbReference type="InterPro" id="IPR052340">
    <property type="entry name" value="RNase_Y/CdgJ"/>
</dbReference>
<dbReference type="Proteomes" id="UP001164472">
    <property type="component" value="Chromosome"/>
</dbReference>
<dbReference type="EMBL" id="CP101527">
    <property type="protein sequence ID" value="UZW75557.1"/>
    <property type="molecule type" value="Genomic_DNA"/>
</dbReference>
<dbReference type="PANTHER" id="PTHR33525">
    <property type="match status" value="1"/>
</dbReference>
<evidence type="ECO:0000313" key="3">
    <source>
        <dbReference type="Proteomes" id="UP001164472"/>
    </source>
</evidence>
<evidence type="ECO:0000259" key="1">
    <source>
        <dbReference type="PROSITE" id="PS51833"/>
    </source>
</evidence>
<dbReference type="GO" id="GO:0002161">
    <property type="term" value="F:aminoacyl-tRNA deacylase activity"/>
    <property type="evidence" value="ECO:0007669"/>
    <property type="project" value="InterPro"/>
</dbReference>
<dbReference type="CDD" id="cd04332">
    <property type="entry name" value="YbaK_like"/>
    <property type="match status" value="1"/>
</dbReference>
<dbReference type="Gene3D" id="1.10.3210.10">
    <property type="entry name" value="Hypothetical protein af1432"/>
    <property type="match status" value="1"/>
</dbReference>
<dbReference type="InterPro" id="IPR013976">
    <property type="entry name" value="HDOD"/>
</dbReference>
<sequence length="471" mass="50840">MPIAVKLKQYLARQSVFVHEISHERATSLGCAVTKAHVTPEATLKSVLMIDVKGAVMAVLPYPAELNVDAVNQALGRNLQLLTSEQSDKLFTDCEQGARPPIGGAYGIPMMIDESLLEQDLFYLQSGCNTTMLQMDGRAFRLAIAGASKGAIAIWKEGAEGASSLASGNLSIGENLSIDDVAKKLEKLYRLPPMPAIAVKILHLVSDPDSSVGELAEVIECDPSLAAQIMRYSRSALFNYQGEIRSVQEAVNIVLGFERVAHIAMGVAASKAFDIPKEGPLGLDAFWKHTLYTATLCQHIAQKLPTDAGVDPGLAYLVGLLHNFGLLLVGHLFPPEFRMLNKLREDNPESPMEALEKQVFGMGSAQDLIALGHGTIGGILLRMWNLPEEVVKSAAMHQTIGYEGDCQNYVQLVQLANCLLKTQGIGDELNEQEPEPLIAALGLSVDKTHEIVDLAMARCVDLDSMAAEMAA</sequence>
<dbReference type="InterPro" id="IPR036754">
    <property type="entry name" value="YbaK/aa-tRNA-synt-asso_dom_sf"/>
</dbReference>
<dbReference type="RefSeq" id="WP_251810618.1">
    <property type="nucleotide sequence ID" value="NZ_CP101527.1"/>
</dbReference>
<dbReference type="Gene3D" id="3.90.960.10">
    <property type="entry name" value="YbaK/aminoacyl-tRNA synthetase-associated domain"/>
    <property type="match status" value="1"/>
</dbReference>